<gene>
    <name evidence="4" type="ORF">D6D01_06259</name>
</gene>
<evidence type="ECO:0000256" key="1">
    <source>
        <dbReference type="SAM" id="MobiDB-lite"/>
    </source>
</evidence>
<dbReference type="InterPro" id="IPR040554">
    <property type="entry name" value="KPWE_PEX14_dom"/>
</dbReference>
<evidence type="ECO:0000313" key="4">
    <source>
        <dbReference type="EMBL" id="THY22553.1"/>
    </source>
</evidence>
<feature type="domain" description="PEX14-like helix-turn-helix" evidence="3">
    <location>
        <begin position="60"/>
        <end position="126"/>
    </location>
</feature>
<name>A0A4V4JUQ8_AURPU</name>
<dbReference type="EMBL" id="QZBD01000260">
    <property type="protein sequence ID" value="THY22553.1"/>
    <property type="molecule type" value="Genomic_DNA"/>
</dbReference>
<dbReference type="Proteomes" id="UP000306584">
    <property type="component" value="Unassembled WGS sequence"/>
</dbReference>
<dbReference type="Pfam" id="PF17733">
    <property type="entry name" value="KPWE_dom"/>
    <property type="match status" value="1"/>
</dbReference>
<dbReference type="PANTHER" id="PTHR36855:SF1">
    <property type="entry name" value="PEROXISOME MEMBRANE ANCHOR PROTEIN PEX14P N-TERMINAL DOMAIN-CONTAINING PROTEIN"/>
    <property type="match status" value="1"/>
</dbReference>
<protein>
    <submittedName>
        <fullName evidence="4">Uncharacterized protein</fullName>
    </submittedName>
</protein>
<evidence type="ECO:0000259" key="2">
    <source>
        <dbReference type="Pfam" id="PF17733"/>
    </source>
</evidence>
<feature type="compositionally biased region" description="Polar residues" evidence="1">
    <location>
        <begin position="126"/>
        <end position="146"/>
    </location>
</feature>
<accession>A0A4V4JUQ8</accession>
<sequence length="213" mass="23785">MAKSSCEQRHYDAGRKLGPPTFTTPLFTVTLLFLVPSFYEYHVYEQHNMTETQPSSDATAVFQELDDYDWDNDNEFQTALASILRSASTPEQTTHLTIRARCYYYTRKFKTPVNFEAYQTWLRSKQQAGSEPPSQSNVSSEATQPSAMGEAPPPASFAEICELIAAGKPIPGIKDIPDTILEGQGTQAQAPRRKKPWEKDATATPTPSWAAKN</sequence>
<comment type="caution">
    <text evidence="4">The sequence shown here is derived from an EMBL/GenBank/DDBJ whole genome shotgun (WGS) entry which is preliminary data.</text>
</comment>
<feature type="domain" description="Peroxisomal membrane protein PEX14-like KPWE" evidence="2">
    <location>
        <begin position="152"/>
        <end position="199"/>
    </location>
</feature>
<evidence type="ECO:0000313" key="5">
    <source>
        <dbReference type="Proteomes" id="UP000306584"/>
    </source>
</evidence>
<dbReference type="AlphaFoldDB" id="A0A4V4JUQ8"/>
<proteinExistence type="predicted"/>
<dbReference type="PANTHER" id="PTHR36855">
    <property type="entry name" value="CHROMOSOME 10, WHOLE GENOME SHOTGUN SEQUENCE"/>
    <property type="match status" value="1"/>
</dbReference>
<feature type="region of interest" description="Disordered" evidence="1">
    <location>
        <begin position="172"/>
        <end position="213"/>
    </location>
</feature>
<feature type="region of interest" description="Disordered" evidence="1">
    <location>
        <begin position="126"/>
        <end position="155"/>
    </location>
</feature>
<reference evidence="4 5" key="1">
    <citation type="submission" date="2018-10" db="EMBL/GenBank/DDBJ databases">
        <title>Fifty Aureobasidium pullulans genomes reveal a recombining polyextremotolerant generalist.</title>
        <authorList>
            <person name="Gostincar C."/>
            <person name="Turk M."/>
            <person name="Zajc J."/>
            <person name="Gunde-Cimerman N."/>
        </authorList>
    </citation>
    <scope>NUCLEOTIDE SEQUENCE [LARGE SCALE GENOMIC DNA]</scope>
    <source>
        <strain evidence="4 5">EXF-6604</strain>
    </source>
</reference>
<evidence type="ECO:0000259" key="3">
    <source>
        <dbReference type="Pfam" id="PF25871"/>
    </source>
</evidence>
<dbReference type="InterPro" id="IPR058841">
    <property type="entry name" value="HTH_76"/>
</dbReference>
<organism evidence="4 5">
    <name type="scientific">Aureobasidium pullulans</name>
    <name type="common">Black yeast</name>
    <name type="synonym">Pullularia pullulans</name>
    <dbReference type="NCBI Taxonomy" id="5580"/>
    <lineage>
        <taxon>Eukaryota</taxon>
        <taxon>Fungi</taxon>
        <taxon>Dikarya</taxon>
        <taxon>Ascomycota</taxon>
        <taxon>Pezizomycotina</taxon>
        <taxon>Dothideomycetes</taxon>
        <taxon>Dothideomycetidae</taxon>
        <taxon>Dothideales</taxon>
        <taxon>Saccotheciaceae</taxon>
        <taxon>Aureobasidium</taxon>
    </lineage>
</organism>
<dbReference type="Pfam" id="PF25871">
    <property type="entry name" value="HTH_76"/>
    <property type="match status" value="1"/>
</dbReference>